<evidence type="ECO:0000313" key="3">
    <source>
        <dbReference type="Proteomes" id="UP000215914"/>
    </source>
</evidence>
<sequence>MKRSLAIYELAVICIAIGVTHASIFSIQIRLVWTFDQMNEISLIKDYELYL</sequence>
<evidence type="ECO:0000313" key="2">
    <source>
        <dbReference type="EMBL" id="OTG06356.1"/>
    </source>
</evidence>
<organism evidence="2 3">
    <name type="scientific">Helianthus annuus</name>
    <name type="common">Common sunflower</name>
    <dbReference type="NCBI Taxonomy" id="4232"/>
    <lineage>
        <taxon>Eukaryota</taxon>
        <taxon>Viridiplantae</taxon>
        <taxon>Streptophyta</taxon>
        <taxon>Embryophyta</taxon>
        <taxon>Tracheophyta</taxon>
        <taxon>Spermatophyta</taxon>
        <taxon>Magnoliopsida</taxon>
        <taxon>eudicotyledons</taxon>
        <taxon>Gunneridae</taxon>
        <taxon>Pentapetalae</taxon>
        <taxon>asterids</taxon>
        <taxon>campanulids</taxon>
        <taxon>Asterales</taxon>
        <taxon>Asteraceae</taxon>
        <taxon>Asteroideae</taxon>
        <taxon>Heliantheae alliance</taxon>
        <taxon>Heliantheae</taxon>
        <taxon>Helianthus</taxon>
    </lineage>
</organism>
<proteinExistence type="predicted"/>
<feature type="transmembrane region" description="Helical" evidence="1">
    <location>
        <begin position="7"/>
        <end position="29"/>
    </location>
</feature>
<protein>
    <submittedName>
        <fullName evidence="2">Uncharacterized protein</fullName>
    </submittedName>
</protein>
<dbReference type="Proteomes" id="UP000215914">
    <property type="component" value="Chromosome 12"/>
</dbReference>
<evidence type="ECO:0000256" key="1">
    <source>
        <dbReference type="SAM" id="Phobius"/>
    </source>
</evidence>
<dbReference type="EMBL" id="CM007901">
    <property type="protein sequence ID" value="OTG06356.1"/>
    <property type="molecule type" value="Genomic_DNA"/>
</dbReference>
<keyword evidence="1" id="KW-0812">Transmembrane</keyword>
<reference evidence="3" key="1">
    <citation type="journal article" date="2017" name="Nature">
        <title>The sunflower genome provides insights into oil metabolism, flowering and Asterid evolution.</title>
        <authorList>
            <person name="Badouin H."/>
            <person name="Gouzy J."/>
            <person name="Grassa C.J."/>
            <person name="Murat F."/>
            <person name="Staton S.E."/>
            <person name="Cottret L."/>
            <person name="Lelandais-Briere C."/>
            <person name="Owens G.L."/>
            <person name="Carrere S."/>
            <person name="Mayjonade B."/>
            <person name="Legrand L."/>
            <person name="Gill N."/>
            <person name="Kane N.C."/>
            <person name="Bowers J.E."/>
            <person name="Hubner S."/>
            <person name="Bellec A."/>
            <person name="Berard A."/>
            <person name="Berges H."/>
            <person name="Blanchet N."/>
            <person name="Boniface M.C."/>
            <person name="Brunel D."/>
            <person name="Catrice O."/>
            <person name="Chaidir N."/>
            <person name="Claudel C."/>
            <person name="Donnadieu C."/>
            <person name="Faraut T."/>
            <person name="Fievet G."/>
            <person name="Helmstetter N."/>
            <person name="King M."/>
            <person name="Knapp S.J."/>
            <person name="Lai Z."/>
            <person name="Le Paslier M.C."/>
            <person name="Lippi Y."/>
            <person name="Lorenzon L."/>
            <person name="Mandel J.R."/>
            <person name="Marage G."/>
            <person name="Marchand G."/>
            <person name="Marquand E."/>
            <person name="Bret-Mestries E."/>
            <person name="Morien E."/>
            <person name="Nambeesan S."/>
            <person name="Nguyen T."/>
            <person name="Pegot-Espagnet P."/>
            <person name="Pouilly N."/>
            <person name="Raftis F."/>
            <person name="Sallet E."/>
            <person name="Schiex T."/>
            <person name="Thomas J."/>
            <person name="Vandecasteele C."/>
            <person name="Vares D."/>
            <person name="Vear F."/>
            <person name="Vautrin S."/>
            <person name="Crespi M."/>
            <person name="Mangin B."/>
            <person name="Burke J.M."/>
            <person name="Salse J."/>
            <person name="Munos S."/>
            <person name="Vincourt P."/>
            <person name="Rieseberg L.H."/>
            <person name="Langlade N.B."/>
        </authorList>
    </citation>
    <scope>NUCLEOTIDE SEQUENCE [LARGE SCALE GENOMIC DNA]</scope>
    <source>
        <strain evidence="3">cv. SF193</strain>
    </source>
</reference>
<dbReference type="AlphaFoldDB" id="A0A251T756"/>
<accession>A0A251T756</accession>
<keyword evidence="1" id="KW-1133">Transmembrane helix</keyword>
<keyword evidence="1" id="KW-0472">Membrane</keyword>
<keyword evidence="3" id="KW-1185">Reference proteome</keyword>
<name>A0A251T756_HELAN</name>
<gene>
    <name evidence="2" type="ORF">HannXRQ_Chr12g0384201</name>
</gene>
<dbReference type="InParanoid" id="A0A251T756"/>